<reference evidence="1 2" key="1">
    <citation type="submission" date="2016-07" db="EMBL/GenBank/DDBJ databases">
        <title>Multiple horizontal gene transfer events from other fungi enriched the ability of initially mycotrophic Trichoderma (Ascomycota) to feed on dead plant biomass.</title>
        <authorList>
            <consortium name="DOE Joint Genome Institute"/>
            <person name="Aerts A."/>
            <person name="Atanasova L."/>
            <person name="Chenthamara K."/>
            <person name="Zhang J."/>
            <person name="Grujic M."/>
            <person name="Henrissat B."/>
            <person name="Kuo A."/>
            <person name="Salamov A."/>
            <person name="Lipzen A."/>
            <person name="Labutti K."/>
            <person name="Barry K."/>
            <person name="Miao Y."/>
            <person name="Rahimi M.J."/>
            <person name="Shen Q."/>
            <person name="Grigoriev I.V."/>
            <person name="Kubicek C.P."/>
            <person name="Druzhinina I.S."/>
        </authorList>
    </citation>
    <scope>NUCLEOTIDE SEQUENCE [LARGE SCALE GENOMIC DNA]</scope>
    <source>
        <strain evidence="1 2">ATCC 18648</strain>
    </source>
</reference>
<organism evidence="1 2">
    <name type="scientific">Trichoderma longibrachiatum ATCC 18648</name>
    <dbReference type="NCBI Taxonomy" id="983965"/>
    <lineage>
        <taxon>Eukaryota</taxon>
        <taxon>Fungi</taxon>
        <taxon>Dikarya</taxon>
        <taxon>Ascomycota</taxon>
        <taxon>Pezizomycotina</taxon>
        <taxon>Sordariomycetes</taxon>
        <taxon>Hypocreomycetidae</taxon>
        <taxon>Hypocreales</taxon>
        <taxon>Hypocreaceae</taxon>
        <taxon>Trichoderma</taxon>
    </lineage>
</organism>
<proteinExistence type="predicted"/>
<keyword evidence="2" id="KW-1185">Reference proteome</keyword>
<dbReference type="Proteomes" id="UP000240760">
    <property type="component" value="Unassembled WGS sequence"/>
</dbReference>
<evidence type="ECO:0000313" key="2">
    <source>
        <dbReference type="Proteomes" id="UP000240760"/>
    </source>
</evidence>
<sequence>MTREATAEQTRDYCRRAPHPARLRPVRLSGTLFLLCVLPDDGGSCCWSTLPIKLVGDSACQFLYLLLTLGTTANHSKHGDATNTVEVPPPWLSINCCPRSRQKGPEMRETRQYHRSWSIFSLYIRLLLPCIYL</sequence>
<name>A0A2T4C887_TRILO</name>
<dbReference type="AlphaFoldDB" id="A0A2T4C887"/>
<evidence type="ECO:0000313" key="1">
    <source>
        <dbReference type="EMBL" id="PTB77781.1"/>
    </source>
</evidence>
<protein>
    <submittedName>
        <fullName evidence="1">Uncharacterized protein</fullName>
    </submittedName>
</protein>
<gene>
    <name evidence="1" type="ORF">M440DRAFT_1223578</name>
</gene>
<accession>A0A2T4C887</accession>
<dbReference type="EMBL" id="KZ679130">
    <property type="protein sequence ID" value="PTB77781.1"/>
    <property type="molecule type" value="Genomic_DNA"/>
</dbReference>